<gene>
    <name evidence="1" type="ORF">SAMN04488498_10348</name>
</gene>
<organism evidence="1 2">
    <name type="scientific">Neomesorhizobium albiziae</name>
    <dbReference type="NCBI Taxonomy" id="335020"/>
    <lineage>
        <taxon>Bacteria</taxon>
        <taxon>Pseudomonadati</taxon>
        <taxon>Pseudomonadota</taxon>
        <taxon>Alphaproteobacteria</taxon>
        <taxon>Hyphomicrobiales</taxon>
        <taxon>Phyllobacteriaceae</taxon>
        <taxon>Neomesorhizobium</taxon>
    </lineage>
</organism>
<proteinExistence type="predicted"/>
<dbReference type="AlphaFoldDB" id="A0A1I3X7R0"/>
<reference evidence="1 2" key="1">
    <citation type="submission" date="2016-10" db="EMBL/GenBank/DDBJ databases">
        <authorList>
            <person name="Varghese N."/>
            <person name="Submissions S."/>
        </authorList>
    </citation>
    <scope>NUCLEOTIDE SEQUENCE [LARGE SCALE GENOMIC DNA]</scope>
    <source>
        <strain evidence="1 2">DSM 21822</strain>
    </source>
</reference>
<sequence>MHLSLGAGNAAPDRTGWDTYVLRCTIVNADGYASAAQAVGQRSVERLLRIADTLYLLVFMP</sequence>
<keyword evidence="2" id="KW-1185">Reference proteome</keyword>
<protein>
    <submittedName>
        <fullName evidence="1">Uncharacterized protein</fullName>
    </submittedName>
</protein>
<dbReference type="Proteomes" id="UP000323300">
    <property type="component" value="Unassembled WGS sequence"/>
</dbReference>
<accession>A0A1I3X7R0</accession>
<evidence type="ECO:0000313" key="1">
    <source>
        <dbReference type="EMBL" id="SFK15812.1"/>
    </source>
</evidence>
<dbReference type="EMBL" id="FOSL01000003">
    <property type="protein sequence ID" value="SFK15812.1"/>
    <property type="molecule type" value="Genomic_DNA"/>
</dbReference>
<evidence type="ECO:0000313" key="2">
    <source>
        <dbReference type="Proteomes" id="UP000323300"/>
    </source>
</evidence>
<name>A0A1I3X7R0_9HYPH</name>